<feature type="compositionally biased region" description="Low complexity" evidence="1">
    <location>
        <begin position="151"/>
        <end position="162"/>
    </location>
</feature>
<comment type="caution">
    <text evidence="3">The sequence shown here is derived from an EMBL/GenBank/DDBJ whole genome shotgun (WGS) entry which is preliminary data.</text>
</comment>
<dbReference type="PROSITE" id="PS50097">
    <property type="entry name" value="BTB"/>
    <property type="match status" value="1"/>
</dbReference>
<dbReference type="CDD" id="cd18186">
    <property type="entry name" value="BTB_POZ_ZBTB_KLHL-like"/>
    <property type="match status" value="1"/>
</dbReference>
<dbReference type="Gene3D" id="3.30.710.10">
    <property type="entry name" value="Potassium Channel Kv1.1, Chain A"/>
    <property type="match status" value="1"/>
</dbReference>
<name>A0A8H5AS55_9AGAR</name>
<sequence length="585" mass="62859">MATTMSENPPTEMNVPTQPAEPEAAPVMATASESEGEVFVTTIGVDISDAISLTPIITPLDIAQPASKLASEPASHSAPASVETTSTPSRDQEPVPEAIDTSAAALEVPVDILADSYVVVESVEVTAAPAPGAAPREDVVASEVATEQVSTSASASALNTAAPPEQGGAPVTQTESAQGLVVEAVTAAAPPNTAAPVLAAAPPVAASTAPVTDPASTLDPGLQATTAADIASGSDSEGEAAPSTTTAPEAEHQSEPRGVERPRSEQLWFYDGNIIIQTPAKQYRVHRSVLAMHSTFFKDMFELPPAAAQGKQANPMLDSCPVVEVPDAAEDWDAVLSIIYHTWEGTDEVDQIIPVEIMLAMLRLGHKYDFERLRNDALRQLKNIFPGNIKACDAQFSDSSTLPIGKFRLLHMSHSFKMIAAAVDLGIETVLPSAYAMVLRHIFGMLDIRGQDIEDEVPVLSQETRNRILRGDRAIQNDSYAFLFDWLRSKTTPAGDECQFPENCTDELLGLLRKYPDDFPGVDNTSHIVLRQLSTKARNEMSGLCIPCFNAALAAYDKGRAQMFENLPMYFWMPPWDELQDFYTR</sequence>
<feature type="region of interest" description="Disordered" evidence="1">
    <location>
        <begin position="1"/>
        <end position="33"/>
    </location>
</feature>
<dbReference type="AlphaFoldDB" id="A0A8H5AS55"/>
<evidence type="ECO:0000313" key="4">
    <source>
        <dbReference type="Proteomes" id="UP000567179"/>
    </source>
</evidence>
<dbReference type="Pfam" id="PF00651">
    <property type="entry name" value="BTB"/>
    <property type="match status" value="1"/>
</dbReference>
<protein>
    <recommendedName>
        <fullName evidence="2">BTB domain-containing protein</fullName>
    </recommendedName>
</protein>
<dbReference type="EMBL" id="JAACJJ010000058">
    <property type="protein sequence ID" value="KAF5309891.1"/>
    <property type="molecule type" value="Genomic_DNA"/>
</dbReference>
<dbReference type="InterPro" id="IPR011333">
    <property type="entry name" value="SKP1/BTB/POZ_sf"/>
</dbReference>
<feature type="region of interest" description="Disordered" evidence="1">
    <location>
        <begin position="229"/>
        <end position="263"/>
    </location>
</feature>
<evidence type="ECO:0000259" key="2">
    <source>
        <dbReference type="PROSITE" id="PS50097"/>
    </source>
</evidence>
<accession>A0A8H5AS55</accession>
<dbReference type="SUPFAM" id="SSF54695">
    <property type="entry name" value="POZ domain"/>
    <property type="match status" value="1"/>
</dbReference>
<evidence type="ECO:0000313" key="3">
    <source>
        <dbReference type="EMBL" id="KAF5309891.1"/>
    </source>
</evidence>
<proteinExistence type="predicted"/>
<organism evidence="3 4">
    <name type="scientific">Psilocybe cf. subviscida</name>
    <dbReference type="NCBI Taxonomy" id="2480587"/>
    <lineage>
        <taxon>Eukaryota</taxon>
        <taxon>Fungi</taxon>
        <taxon>Dikarya</taxon>
        <taxon>Basidiomycota</taxon>
        <taxon>Agaricomycotina</taxon>
        <taxon>Agaricomycetes</taxon>
        <taxon>Agaricomycetidae</taxon>
        <taxon>Agaricales</taxon>
        <taxon>Agaricineae</taxon>
        <taxon>Strophariaceae</taxon>
        <taxon>Psilocybe</taxon>
    </lineage>
</organism>
<reference evidence="3 4" key="1">
    <citation type="journal article" date="2020" name="ISME J.">
        <title>Uncovering the hidden diversity of litter-decomposition mechanisms in mushroom-forming fungi.</title>
        <authorList>
            <person name="Floudas D."/>
            <person name="Bentzer J."/>
            <person name="Ahren D."/>
            <person name="Johansson T."/>
            <person name="Persson P."/>
            <person name="Tunlid A."/>
        </authorList>
    </citation>
    <scope>NUCLEOTIDE SEQUENCE [LARGE SCALE GENOMIC DNA]</scope>
    <source>
        <strain evidence="3 4">CBS 101986</strain>
    </source>
</reference>
<dbReference type="SMART" id="SM00225">
    <property type="entry name" value="BTB"/>
    <property type="match status" value="1"/>
</dbReference>
<feature type="region of interest" description="Disordered" evidence="1">
    <location>
        <begin position="68"/>
        <end position="97"/>
    </location>
</feature>
<feature type="compositionally biased region" description="Low complexity" evidence="1">
    <location>
        <begin position="239"/>
        <end position="248"/>
    </location>
</feature>
<dbReference type="InterPro" id="IPR000210">
    <property type="entry name" value="BTB/POZ_dom"/>
</dbReference>
<feature type="region of interest" description="Disordered" evidence="1">
    <location>
        <begin position="151"/>
        <end position="175"/>
    </location>
</feature>
<dbReference type="Proteomes" id="UP000567179">
    <property type="component" value="Unassembled WGS sequence"/>
</dbReference>
<keyword evidence="4" id="KW-1185">Reference proteome</keyword>
<evidence type="ECO:0000256" key="1">
    <source>
        <dbReference type="SAM" id="MobiDB-lite"/>
    </source>
</evidence>
<feature type="compositionally biased region" description="Polar residues" evidence="1">
    <location>
        <begin position="1"/>
        <end position="17"/>
    </location>
</feature>
<feature type="compositionally biased region" description="Basic and acidic residues" evidence="1">
    <location>
        <begin position="249"/>
        <end position="263"/>
    </location>
</feature>
<gene>
    <name evidence="3" type="ORF">D9619_010194</name>
</gene>
<feature type="compositionally biased region" description="Low complexity" evidence="1">
    <location>
        <begin position="70"/>
        <end position="81"/>
    </location>
</feature>
<dbReference type="OrthoDB" id="3217871at2759"/>
<feature type="domain" description="BTB" evidence="2">
    <location>
        <begin position="270"/>
        <end position="351"/>
    </location>
</feature>